<organism evidence="2 3">
    <name type="scientific">Chiloscyllium punctatum</name>
    <name type="common">Brownbanded bambooshark</name>
    <name type="synonym">Hemiscyllium punctatum</name>
    <dbReference type="NCBI Taxonomy" id="137246"/>
    <lineage>
        <taxon>Eukaryota</taxon>
        <taxon>Metazoa</taxon>
        <taxon>Chordata</taxon>
        <taxon>Craniata</taxon>
        <taxon>Vertebrata</taxon>
        <taxon>Chondrichthyes</taxon>
        <taxon>Elasmobranchii</taxon>
        <taxon>Galeomorphii</taxon>
        <taxon>Galeoidea</taxon>
        <taxon>Orectolobiformes</taxon>
        <taxon>Hemiscylliidae</taxon>
        <taxon>Chiloscyllium</taxon>
    </lineage>
</organism>
<accession>A0A401S739</accession>
<evidence type="ECO:0000313" key="2">
    <source>
        <dbReference type="EMBL" id="GCC26204.1"/>
    </source>
</evidence>
<keyword evidence="3" id="KW-1185">Reference proteome</keyword>
<proteinExistence type="predicted"/>
<sequence length="74" mass="8394">MSNYRKTVNLYNLVMLSLSFWHLRAAKLSVPVTLAQAAGQLLDNIWMALLVHYGLKSRIEDLSKCKVDGFHSIC</sequence>
<keyword evidence="1" id="KW-0732">Signal</keyword>
<protein>
    <submittedName>
        <fullName evidence="2">Uncharacterized protein</fullName>
    </submittedName>
</protein>
<gene>
    <name evidence="2" type="ORF">chiPu_0004619</name>
</gene>
<feature type="chain" id="PRO_5019315267" evidence="1">
    <location>
        <begin position="26"/>
        <end position="74"/>
    </location>
</feature>
<reference evidence="2 3" key="1">
    <citation type="journal article" date="2018" name="Nat. Ecol. Evol.">
        <title>Shark genomes provide insights into elasmobranch evolution and the origin of vertebrates.</title>
        <authorList>
            <person name="Hara Y"/>
            <person name="Yamaguchi K"/>
            <person name="Onimaru K"/>
            <person name="Kadota M"/>
            <person name="Koyanagi M"/>
            <person name="Keeley SD"/>
            <person name="Tatsumi K"/>
            <person name="Tanaka K"/>
            <person name="Motone F"/>
            <person name="Kageyama Y"/>
            <person name="Nozu R"/>
            <person name="Adachi N"/>
            <person name="Nishimura O"/>
            <person name="Nakagawa R"/>
            <person name="Tanegashima C"/>
            <person name="Kiyatake I"/>
            <person name="Matsumoto R"/>
            <person name="Murakumo K"/>
            <person name="Nishida K"/>
            <person name="Terakita A"/>
            <person name="Kuratani S"/>
            <person name="Sato K"/>
            <person name="Hyodo S Kuraku.S."/>
        </authorList>
    </citation>
    <scope>NUCLEOTIDE SEQUENCE [LARGE SCALE GENOMIC DNA]</scope>
</reference>
<evidence type="ECO:0000313" key="3">
    <source>
        <dbReference type="Proteomes" id="UP000287033"/>
    </source>
</evidence>
<comment type="caution">
    <text evidence="2">The sequence shown here is derived from an EMBL/GenBank/DDBJ whole genome shotgun (WGS) entry which is preliminary data.</text>
</comment>
<dbReference type="AlphaFoldDB" id="A0A401S739"/>
<evidence type="ECO:0000256" key="1">
    <source>
        <dbReference type="SAM" id="SignalP"/>
    </source>
</evidence>
<dbReference type="Proteomes" id="UP000287033">
    <property type="component" value="Unassembled WGS sequence"/>
</dbReference>
<name>A0A401S739_CHIPU</name>
<feature type="signal peptide" evidence="1">
    <location>
        <begin position="1"/>
        <end position="25"/>
    </location>
</feature>
<dbReference type="EMBL" id="BEZZ01000115">
    <property type="protein sequence ID" value="GCC26204.1"/>
    <property type="molecule type" value="Genomic_DNA"/>
</dbReference>